<organism evidence="10 11">
    <name type="scientific">Ferrimonas gelatinilytica</name>
    <dbReference type="NCBI Taxonomy" id="1255257"/>
    <lineage>
        <taxon>Bacteria</taxon>
        <taxon>Pseudomonadati</taxon>
        <taxon>Pseudomonadota</taxon>
        <taxon>Gammaproteobacteria</taxon>
        <taxon>Alteromonadales</taxon>
        <taxon>Ferrimonadaceae</taxon>
        <taxon>Ferrimonas</taxon>
    </lineage>
</organism>
<reference evidence="11" key="1">
    <citation type="journal article" date="2019" name="Int. J. Syst. Evol. Microbiol.">
        <title>The Global Catalogue of Microorganisms (GCM) 10K type strain sequencing project: providing services to taxonomists for standard genome sequencing and annotation.</title>
        <authorList>
            <consortium name="The Broad Institute Genomics Platform"/>
            <consortium name="The Broad Institute Genome Sequencing Center for Infectious Disease"/>
            <person name="Wu L."/>
            <person name="Ma J."/>
        </authorList>
    </citation>
    <scope>NUCLEOTIDE SEQUENCE [LARGE SCALE GENOMIC DNA]</scope>
    <source>
        <strain evidence="11">JCM 18720</strain>
    </source>
</reference>
<protein>
    <submittedName>
        <fullName evidence="10">YeeE/YedE thiosulfate transporter family protein</fullName>
    </submittedName>
</protein>
<keyword evidence="5 9" id="KW-0812">Transmembrane</keyword>
<feature type="transmembrane region" description="Helical" evidence="9">
    <location>
        <begin position="45"/>
        <end position="65"/>
    </location>
</feature>
<name>A0ABP9RVR7_9GAMM</name>
<evidence type="ECO:0000256" key="4">
    <source>
        <dbReference type="ARBA" id="ARBA00022519"/>
    </source>
</evidence>
<feature type="transmembrane region" description="Helical" evidence="9">
    <location>
        <begin position="6"/>
        <end position="33"/>
    </location>
</feature>
<dbReference type="EMBL" id="BAABLF010000005">
    <property type="protein sequence ID" value="GAA5187469.1"/>
    <property type="molecule type" value="Genomic_DNA"/>
</dbReference>
<keyword evidence="6 9" id="KW-1133">Transmembrane helix</keyword>
<comment type="subcellular location">
    <subcellularLocation>
        <location evidence="1">Cell inner membrane</location>
        <topology evidence="1">Multi-pass membrane protein</topology>
    </subcellularLocation>
</comment>
<evidence type="ECO:0000256" key="1">
    <source>
        <dbReference type="ARBA" id="ARBA00004429"/>
    </source>
</evidence>
<evidence type="ECO:0000256" key="9">
    <source>
        <dbReference type="SAM" id="Phobius"/>
    </source>
</evidence>
<sequence length="129" mass="13169">MNALFGGMLIGFAALILMLVNGRIAGISGILTGALKPRPGDGWRFAFLLGLIGSGFTLTTLGWVTRPELTTSTPLMLIAGFLVGLGAYLGNGCTSGHGICGLGRLSTRSLAATAVFMATAVLTAILFHG</sequence>
<dbReference type="Proteomes" id="UP001501600">
    <property type="component" value="Unassembled WGS sequence"/>
</dbReference>
<comment type="similarity">
    <text evidence="8">Belongs to the TsuA/YedE (TC 9.B.102) family.</text>
</comment>
<evidence type="ECO:0000256" key="3">
    <source>
        <dbReference type="ARBA" id="ARBA00022475"/>
    </source>
</evidence>
<dbReference type="PANTHER" id="PTHR30574">
    <property type="entry name" value="INNER MEMBRANE PROTEIN YEDE"/>
    <property type="match status" value="1"/>
</dbReference>
<accession>A0ABP9RVR7</accession>
<keyword evidence="11" id="KW-1185">Reference proteome</keyword>
<evidence type="ECO:0000313" key="10">
    <source>
        <dbReference type="EMBL" id="GAA5187469.1"/>
    </source>
</evidence>
<evidence type="ECO:0000256" key="7">
    <source>
        <dbReference type="ARBA" id="ARBA00023136"/>
    </source>
</evidence>
<keyword evidence="3" id="KW-1003">Cell membrane</keyword>
<feature type="transmembrane region" description="Helical" evidence="9">
    <location>
        <begin position="71"/>
        <end position="89"/>
    </location>
</feature>
<evidence type="ECO:0000256" key="2">
    <source>
        <dbReference type="ARBA" id="ARBA00022448"/>
    </source>
</evidence>
<dbReference type="InterPro" id="IPR007272">
    <property type="entry name" value="Sulf_transp_TsuA/YedE"/>
</dbReference>
<dbReference type="PANTHER" id="PTHR30574:SF1">
    <property type="entry name" value="SULPHUR TRANSPORT DOMAIN-CONTAINING PROTEIN"/>
    <property type="match status" value="1"/>
</dbReference>
<dbReference type="RefSeq" id="WP_345315485.1">
    <property type="nucleotide sequence ID" value="NZ_BAABLF010000005.1"/>
</dbReference>
<proteinExistence type="inferred from homology"/>
<keyword evidence="4" id="KW-0997">Cell inner membrane</keyword>
<keyword evidence="7 9" id="KW-0472">Membrane</keyword>
<keyword evidence="2" id="KW-0813">Transport</keyword>
<evidence type="ECO:0000256" key="5">
    <source>
        <dbReference type="ARBA" id="ARBA00022692"/>
    </source>
</evidence>
<evidence type="ECO:0000256" key="8">
    <source>
        <dbReference type="ARBA" id="ARBA00035655"/>
    </source>
</evidence>
<comment type="caution">
    <text evidence="10">The sequence shown here is derived from an EMBL/GenBank/DDBJ whole genome shotgun (WGS) entry which is preliminary data.</text>
</comment>
<feature type="transmembrane region" description="Helical" evidence="9">
    <location>
        <begin position="110"/>
        <end position="128"/>
    </location>
</feature>
<evidence type="ECO:0000313" key="11">
    <source>
        <dbReference type="Proteomes" id="UP001501600"/>
    </source>
</evidence>
<evidence type="ECO:0000256" key="6">
    <source>
        <dbReference type="ARBA" id="ARBA00022989"/>
    </source>
</evidence>
<gene>
    <name evidence="10" type="ORF">GCM10025772_05180</name>
</gene>